<keyword evidence="1" id="KW-0732">Signal</keyword>
<protein>
    <submittedName>
        <fullName evidence="3">Uncharacterized protein</fullName>
    </submittedName>
</protein>
<name>A0AAF3F5C5_9BILA</name>
<accession>A0AAF3F5C5</accession>
<dbReference type="AlphaFoldDB" id="A0AAF3F5C5"/>
<dbReference type="Proteomes" id="UP000887575">
    <property type="component" value="Unassembled WGS sequence"/>
</dbReference>
<keyword evidence="2" id="KW-1185">Reference proteome</keyword>
<feature type="chain" id="PRO_5042058595" evidence="1">
    <location>
        <begin position="20"/>
        <end position="276"/>
    </location>
</feature>
<reference evidence="3" key="1">
    <citation type="submission" date="2024-02" db="UniProtKB">
        <authorList>
            <consortium name="WormBaseParasite"/>
        </authorList>
    </citation>
    <scope>IDENTIFICATION</scope>
</reference>
<proteinExistence type="predicted"/>
<evidence type="ECO:0000256" key="1">
    <source>
        <dbReference type="SAM" id="SignalP"/>
    </source>
</evidence>
<dbReference type="WBParaSite" id="MBELARI_LOCUS21823">
    <property type="protein sequence ID" value="MBELARI_LOCUS21823"/>
    <property type="gene ID" value="MBELARI_LOCUS21823"/>
</dbReference>
<evidence type="ECO:0000313" key="2">
    <source>
        <dbReference type="Proteomes" id="UP000887575"/>
    </source>
</evidence>
<organism evidence="2 3">
    <name type="scientific">Mesorhabditis belari</name>
    <dbReference type="NCBI Taxonomy" id="2138241"/>
    <lineage>
        <taxon>Eukaryota</taxon>
        <taxon>Metazoa</taxon>
        <taxon>Ecdysozoa</taxon>
        <taxon>Nematoda</taxon>
        <taxon>Chromadorea</taxon>
        <taxon>Rhabditida</taxon>
        <taxon>Rhabditina</taxon>
        <taxon>Rhabditomorpha</taxon>
        <taxon>Rhabditoidea</taxon>
        <taxon>Rhabditidae</taxon>
        <taxon>Mesorhabditinae</taxon>
        <taxon>Mesorhabditis</taxon>
    </lineage>
</organism>
<evidence type="ECO:0000313" key="3">
    <source>
        <dbReference type="WBParaSite" id="MBELARI_LOCUS21823"/>
    </source>
</evidence>
<feature type="signal peptide" evidence="1">
    <location>
        <begin position="1"/>
        <end position="19"/>
    </location>
</feature>
<sequence>MNFLVYFLVIIGIVEVSSAAPRVDTETQCMDVLKLAGTSDWFGVNVGHAIHSMSVRILQRFEPTTNENNSVPTINMDSFADPAILPNAPDRRGPSDAMYLTDGMKTLDEVLSHMNEKGWDIKYFSPLERVVHAFHMEEAWAMVLKEYEMVKQNPPSSTVCSCARDVENNGVLKMLRFTAIAIRDGPLVYGNKLSSYSKPWEYYVKYTYHMKPQKEEKVYKKDENWISLDQLLMTEKKSMPPLKDAQSWEQWKDIGEMKMAEHFDTALFLYCSLNKI</sequence>